<dbReference type="EMBL" id="BAAAUF010000010">
    <property type="protein sequence ID" value="GAA3031533.1"/>
    <property type="molecule type" value="Genomic_DNA"/>
</dbReference>
<sequence>MIVTWNEPEDQTLAGTGAVWRDLAGGDLRVKGCSDLLEDFLKKIGQMESEYLRAFNGSA</sequence>
<name>A0ABP6L3Q4_9ACTN</name>
<keyword evidence="2" id="KW-1185">Reference proteome</keyword>
<comment type="caution">
    <text evidence="1">The sequence shown here is derived from an EMBL/GenBank/DDBJ whole genome shotgun (WGS) entry which is preliminary data.</text>
</comment>
<accession>A0ABP6L3Q4</accession>
<reference evidence="2" key="1">
    <citation type="journal article" date="2019" name="Int. J. Syst. Evol. Microbiol.">
        <title>The Global Catalogue of Microorganisms (GCM) 10K type strain sequencing project: providing services to taxonomists for standard genome sequencing and annotation.</title>
        <authorList>
            <consortium name="The Broad Institute Genomics Platform"/>
            <consortium name="The Broad Institute Genome Sequencing Center for Infectious Disease"/>
            <person name="Wu L."/>
            <person name="Ma J."/>
        </authorList>
    </citation>
    <scope>NUCLEOTIDE SEQUENCE [LARGE SCALE GENOMIC DNA]</scope>
    <source>
        <strain evidence="2">JCM 9091</strain>
    </source>
</reference>
<gene>
    <name evidence="1" type="ORF">GCM10010448_11900</name>
</gene>
<protein>
    <submittedName>
        <fullName evidence="1">Uncharacterized protein</fullName>
    </submittedName>
</protein>
<proteinExistence type="predicted"/>
<organism evidence="1 2">
    <name type="scientific">Streptomyces glomeratus</name>
    <dbReference type="NCBI Taxonomy" id="284452"/>
    <lineage>
        <taxon>Bacteria</taxon>
        <taxon>Bacillati</taxon>
        <taxon>Actinomycetota</taxon>
        <taxon>Actinomycetes</taxon>
        <taxon>Kitasatosporales</taxon>
        <taxon>Streptomycetaceae</taxon>
        <taxon>Streptomyces</taxon>
    </lineage>
</organism>
<dbReference type="Proteomes" id="UP001501532">
    <property type="component" value="Unassembled WGS sequence"/>
</dbReference>
<evidence type="ECO:0000313" key="1">
    <source>
        <dbReference type="EMBL" id="GAA3031533.1"/>
    </source>
</evidence>
<evidence type="ECO:0000313" key="2">
    <source>
        <dbReference type="Proteomes" id="UP001501532"/>
    </source>
</evidence>